<evidence type="ECO:0000256" key="5">
    <source>
        <dbReference type="SAM" id="MobiDB-lite"/>
    </source>
</evidence>
<dbReference type="InterPro" id="IPR004827">
    <property type="entry name" value="bZIP"/>
</dbReference>
<dbReference type="Gramene" id="Kaladp0068s0360.1.v1.1">
    <property type="protein sequence ID" value="Kaladp0068s0360.1.v1.1"/>
    <property type="gene ID" value="Kaladp0068s0360.v1.1"/>
</dbReference>
<dbReference type="GO" id="GO:0003700">
    <property type="term" value="F:DNA-binding transcription factor activity"/>
    <property type="evidence" value="ECO:0007669"/>
    <property type="project" value="InterPro"/>
</dbReference>
<feature type="domain" description="BZIP" evidence="6">
    <location>
        <begin position="105"/>
        <end position="154"/>
    </location>
</feature>
<dbReference type="GO" id="GO:0045893">
    <property type="term" value="P:positive regulation of DNA-templated transcription"/>
    <property type="evidence" value="ECO:0007669"/>
    <property type="project" value="InterPro"/>
</dbReference>
<name>A0A7N0UJH0_KALFE</name>
<organism evidence="7 8">
    <name type="scientific">Kalanchoe fedtschenkoi</name>
    <name type="common">Lavender scallops</name>
    <name type="synonym">South American air plant</name>
    <dbReference type="NCBI Taxonomy" id="63787"/>
    <lineage>
        <taxon>Eukaryota</taxon>
        <taxon>Viridiplantae</taxon>
        <taxon>Streptophyta</taxon>
        <taxon>Embryophyta</taxon>
        <taxon>Tracheophyta</taxon>
        <taxon>Spermatophyta</taxon>
        <taxon>Magnoliopsida</taxon>
        <taxon>eudicotyledons</taxon>
        <taxon>Gunneridae</taxon>
        <taxon>Pentapetalae</taxon>
        <taxon>Saxifragales</taxon>
        <taxon>Crassulaceae</taxon>
        <taxon>Kalanchoe</taxon>
    </lineage>
</organism>
<evidence type="ECO:0000256" key="1">
    <source>
        <dbReference type="ARBA" id="ARBA00004123"/>
    </source>
</evidence>
<keyword evidence="3" id="KW-0539">Nucleus</keyword>
<dbReference type="PROSITE" id="PS50217">
    <property type="entry name" value="BZIP"/>
    <property type="match status" value="1"/>
</dbReference>
<dbReference type="Pfam" id="PF00170">
    <property type="entry name" value="bZIP_1"/>
    <property type="match status" value="1"/>
</dbReference>
<protein>
    <recommendedName>
        <fullName evidence="6">BZIP domain-containing protein</fullName>
    </recommendedName>
</protein>
<dbReference type="EnsemblPlants" id="Kaladp0068s0360.1.v1.1">
    <property type="protein sequence ID" value="Kaladp0068s0360.1.v1.1"/>
    <property type="gene ID" value="Kaladp0068s0360.v1.1"/>
</dbReference>
<dbReference type="GO" id="GO:0005634">
    <property type="term" value="C:nucleus"/>
    <property type="evidence" value="ECO:0007669"/>
    <property type="project" value="UniProtKB-SubCell"/>
</dbReference>
<dbReference type="AlphaFoldDB" id="A0A7N0UJH0"/>
<feature type="coiled-coil region" evidence="4">
    <location>
        <begin position="123"/>
        <end position="150"/>
    </location>
</feature>
<comment type="subcellular location">
    <subcellularLocation>
        <location evidence="1">Nucleus</location>
    </subcellularLocation>
</comment>
<dbReference type="GO" id="GO:0003677">
    <property type="term" value="F:DNA binding"/>
    <property type="evidence" value="ECO:0007669"/>
    <property type="project" value="UniProtKB-KW"/>
</dbReference>
<dbReference type="PANTHER" id="PTHR22952">
    <property type="entry name" value="CAMP-RESPONSE ELEMENT BINDING PROTEIN-RELATED"/>
    <property type="match status" value="1"/>
</dbReference>
<evidence type="ECO:0000256" key="4">
    <source>
        <dbReference type="SAM" id="Coils"/>
    </source>
</evidence>
<dbReference type="CDD" id="cd14707">
    <property type="entry name" value="bZIP_plant_BZIP46"/>
    <property type="match status" value="1"/>
</dbReference>
<evidence type="ECO:0000256" key="3">
    <source>
        <dbReference type="ARBA" id="ARBA00023242"/>
    </source>
</evidence>
<reference evidence="7" key="1">
    <citation type="submission" date="2021-01" db="UniProtKB">
        <authorList>
            <consortium name="EnsemblPlants"/>
        </authorList>
    </citation>
    <scope>IDENTIFICATION</scope>
</reference>
<dbReference type="InterPro" id="IPR043452">
    <property type="entry name" value="BZIP46-like"/>
</dbReference>
<dbReference type="SMART" id="SM00338">
    <property type="entry name" value="BRLZ"/>
    <property type="match status" value="1"/>
</dbReference>
<dbReference type="SUPFAM" id="SSF57959">
    <property type="entry name" value="Leucine zipper domain"/>
    <property type="match status" value="1"/>
</dbReference>
<dbReference type="Proteomes" id="UP000594263">
    <property type="component" value="Unplaced"/>
</dbReference>
<dbReference type="OMA" id="RESADHN"/>
<dbReference type="PROSITE" id="PS00036">
    <property type="entry name" value="BZIP_BASIC"/>
    <property type="match status" value="1"/>
</dbReference>
<keyword evidence="4" id="KW-0175">Coiled coil</keyword>
<dbReference type="PANTHER" id="PTHR22952:SF433">
    <property type="entry name" value="PROTEIN FD"/>
    <property type="match status" value="1"/>
</dbReference>
<keyword evidence="8" id="KW-1185">Reference proteome</keyword>
<evidence type="ECO:0000256" key="2">
    <source>
        <dbReference type="ARBA" id="ARBA00023125"/>
    </source>
</evidence>
<proteinExistence type="predicted"/>
<evidence type="ECO:0000313" key="7">
    <source>
        <dbReference type="EnsemblPlants" id="Kaladp0068s0360.1.v1.1"/>
    </source>
</evidence>
<accession>A0A7N0UJH0</accession>
<evidence type="ECO:0000313" key="8">
    <source>
        <dbReference type="Proteomes" id="UP000594263"/>
    </source>
</evidence>
<evidence type="ECO:0000259" key="6">
    <source>
        <dbReference type="PROSITE" id="PS50217"/>
    </source>
</evidence>
<dbReference type="Gene3D" id="1.20.5.170">
    <property type="match status" value="1"/>
</dbReference>
<sequence length="182" mass="20155">MEQLWKDITLTLTTSTHSSPHEFLASPAYPPSPPTQSCDPQPASWSTSPAACSKKVSQHHHHYSGPSQQLYGSCLCSQSSLAPSSSLFPLLCSCERESADHNACSDRRYKRKMKNRESATRSRARRQAYMNELELELAHLREENAMLKRRQEEICSAAAAAAAAAAHQPKKSTLLRSLTAPF</sequence>
<dbReference type="InterPro" id="IPR046347">
    <property type="entry name" value="bZIP_sf"/>
</dbReference>
<keyword evidence="2" id="KW-0238">DNA-binding</keyword>
<feature type="region of interest" description="Disordered" evidence="5">
    <location>
        <begin position="16"/>
        <end position="43"/>
    </location>
</feature>